<evidence type="ECO:0008006" key="4">
    <source>
        <dbReference type="Google" id="ProtNLM"/>
    </source>
</evidence>
<proteinExistence type="predicted"/>
<sequence length="199" mass="22371">MSYSEFTIETLEERFGVEVVEDCDLFSDSTPVEIPELLTQVLQRFVPLAITISTEKARSELIIAPILAEFKLRFKDKLSLFSGIDFTVDQDKGLNGRCDYILSRSGTQLMLGAPILVIVKAKNENIIGGIPQCIAEMIAAHLFNERKHNPMEAVYGVVTTGSLWRFLKLTDNTAYVDRVEYPLQQLDKIVGILTEVISR</sequence>
<reference evidence="1" key="1">
    <citation type="submission" date="2019-02" db="EMBL/GenBank/DDBJ databases">
        <authorList>
            <person name="Gruber-Vodicka R. H."/>
            <person name="Seah K. B. B."/>
        </authorList>
    </citation>
    <scope>NUCLEOTIDE SEQUENCE</scope>
    <source>
        <strain evidence="3">BECK_SA2B12</strain>
        <strain evidence="1">BECK_SA2B15</strain>
        <strain evidence="2">BECK_SA2B20</strain>
    </source>
</reference>
<dbReference type="AlphaFoldDB" id="A0A450U7J4"/>
<name>A0A450U7J4_9GAMM</name>
<gene>
    <name evidence="1" type="ORF">BECKH772A_GA0070896_100052</name>
    <name evidence="2" type="ORF">BECKH772B_GA0070898_100052</name>
    <name evidence="3" type="ORF">BECKH772C_GA0070978_100052</name>
</gene>
<evidence type="ECO:0000313" key="3">
    <source>
        <dbReference type="EMBL" id="VFJ96147.1"/>
    </source>
</evidence>
<dbReference type="EMBL" id="CAADFJ010000005">
    <property type="protein sequence ID" value="VFJ96147.1"/>
    <property type="molecule type" value="Genomic_DNA"/>
</dbReference>
<dbReference type="EMBL" id="CAADFG010000005">
    <property type="protein sequence ID" value="VFJ87751.1"/>
    <property type="molecule type" value="Genomic_DNA"/>
</dbReference>
<accession>A0A450U7J4</accession>
<protein>
    <recommendedName>
        <fullName evidence="4">Type I restriction enzyme R protein N terminus (HSDR_N)</fullName>
    </recommendedName>
</protein>
<organism evidence="1">
    <name type="scientific">Candidatus Kentrum eta</name>
    <dbReference type="NCBI Taxonomy" id="2126337"/>
    <lineage>
        <taxon>Bacteria</taxon>
        <taxon>Pseudomonadati</taxon>
        <taxon>Pseudomonadota</taxon>
        <taxon>Gammaproteobacteria</taxon>
        <taxon>Candidatus Kentrum</taxon>
    </lineage>
</organism>
<evidence type="ECO:0000313" key="2">
    <source>
        <dbReference type="EMBL" id="VFJ89499.1"/>
    </source>
</evidence>
<evidence type="ECO:0000313" key="1">
    <source>
        <dbReference type="EMBL" id="VFJ87751.1"/>
    </source>
</evidence>
<dbReference type="EMBL" id="CAADFI010000005">
    <property type="protein sequence ID" value="VFJ89499.1"/>
    <property type="molecule type" value="Genomic_DNA"/>
</dbReference>